<dbReference type="SMART" id="SM00849">
    <property type="entry name" value="Lactamase_B"/>
    <property type="match status" value="1"/>
</dbReference>
<dbReference type="GO" id="GO:1902660">
    <property type="term" value="P:negative regulation of glucose mediated signaling pathway"/>
    <property type="evidence" value="ECO:0007669"/>
    <property type="project" value="TreeGrafter"/>
</dbReference>
<dbReference type="GO" id="GO:0006198">
    <property type="term" value="P:cAMP catabolic process"/>
    <property type="evidence" value="ECO:0007669"/>
    <property type="project" value="InterPro"/>
</dbReference>
<keyword evidence="3" id="KW-1185">Reference proteome</keyword>
<dbReference type="GO" id="GO:0047555">
    <property type="term" value="F:3',5'-cyclic-GMP phosphodiesterase activity"/>
    <property type="evidence" value="ECO:0007669"/>
    <property type="project" value="TreeGrafter"/>
</dbReference>
<dbReference type="eggNOG" id="COG1234">
    <property type="taxonomic scope" value="Bacteria"/>
</dbReference>
<dbReference type="STRING" id="56780.SYN_01605"/>
<evidence type="ECO:0000313" key="2">
    <source>
        <dbReference type="EMBL" id="ABC76210.1"/>
    </source>
</evidence>
<dbReference type="SMR" id="Q2LQC6"/>
<reference evidence="2 3" key="1">
    <citation type="journal article" date="2007" name="Proc. Natl. Acad. Sci. U.S.A.">
        <title>The genome of Syntrophus aciditrophicus: life at the thermodynamic limit of microbial growth.</title>
        <authorList>
            <person name="McInerney M.J."/>
            <person name="Rohlin L."/>
            <person name="Mouttaki H."/>
            <person name="Kim U."/>
            <person name="Krupp R.S."/>
            <person name="Rios-Hernandez L."/>
            <person name="Sieber J."/>
            <person name="Struchtemeyer C.G."/>
            <person name="Bhattacharyya A."/>
            <person name="Campbell J.W."/>
            <person name="Gunsalus R.P."/>
        </authorList>
    </citation>
    <scope>NUCLEOTIDE SEQUENCE [LARGE SCALE GENOMIC DNA]</scope>
    <source>
        <strain evidence="2 3">SB</strain>
    </source>
</reference>
<evidence type="ECO:0000259" key="1">
    <source>
        <dbReference type="SMART" id="SM00849"/>
    </source>
</evidence>
<evidence type="ECO:0000313" key="3">
    <source>
        <dbReference type="Proteomes" id="UP000001933"/>
    </source>
</evidence>
<dbReference type="InterPro" id="IPR000396">
    <property type="entry name" value="Pdiesterase2"/>
</dbReference>
<feature type="domain" description="Metallo-beta-lactamase" evidence="1">
    <location>
        <begin position="17"/>
        <end position="223"/>
    </location>
</feature>
<dbReference type="SUPFAM" id="SSF56281">
    <property type="entry name" value="Metallo-hydrolase/oxidoreductase"/>
    <property type="match status" value="1"/>
</dbReference>
<accession>Q2LQC6</accession>
<dbReference type="InterPro" id="IPR001279">
    <property type="entry name" value="Metallo-B-lactamas"/>
</dbReference>
<dbReference type="PANTHER" id="PTHR28283">
    <property type="entry name" value="3',5'-CYCLIC-NUCLEOTIDE PHOSPHODIESTERASE 1"/>
    <property type="match status" value="1"/>
</dbReference>
<dbReference type="OrthoDB" id="9803916at2"/>
<dbReference type="InterPro" id="IPR036866">
    <property type="entry name" value="RibonucZ/Hydroxyglut_hydro"/>
</dbReference>
<proteinExistence type="predicted"/>
<dbReference type="RefSeq" id="WP_011416244.1">
    <property type="nucleotide sequence ID" value="NC_007759.1"/>
</dbReference>
<dbReference type="PRINTS" id="PR00388">
    <property type="entry name" value="PDIESTERASE2"/>
</dbReference>
<dbReference type="AlphaFoldDB" id="Q2LQC6"/>
<dbReference type="PANTHER" id="PTHR28283:SF1">
    <property type="entry name" value="3',5'-CYCLIC-NUCLEOTIDE PHOSPHODIESTERASE 1"/>
    <property type="match status" value="1"/>
</dbReference>
<dbReference type="EMBL" id="CP000252">
    <property type="protein sequence ID" value="ABC76210.1"/>
    <property type="molecule type" value="Genomic_DNA"/>
</dbReference>
<name>Q2LQC6_SYNAS</name>
<dbReference type="Pfam" id="PF02112">
    <property type="entry name" value="PDEase_II"/>
    <property type="match status" value="1"/>
</dbReference>
<dbReference type="Gene3D" id="3.60.15.10">
    <property type="entry name" value="Ribonuclease Z/Hydroxyacylglutathione hydrolase-like"/>
    <property type="match status" value="1"/>
</dbReference>
<dbReference type="GO" id="GO:0004115">
    <property type="term" value="F:3',5'-cyclic-AMP phosphodiesterase activity"/>
    <property type="evidence" value="ECO:0007669"/>
    <property type="project" value="InterPro"/>
</dbReference>
<dbReference type="KEGG" id="sat:SYN_01605"/>
<protein>
    <submittedName>
        <fullName evidence="2">Metallo-beta-lactamase superfamily protein</fullName>
    </submittedName>
</protein>
<dbReference type="Proteomes" id="UP000001933">
    <property type="component" value="Chromosome"/>
</dbReference>
<sequence length="255" mass="28717">MNIRILGCHGSQVPGCNTTSFLVEENVLIDAGSITSTLTAEEQVKVDYIFVTHAHLDHVKEMMFMVDNLWYLQKSNPLTIVSIEPVIHALKTHLFNGLIWPDFSSLPNAENPVLRYEILEVGGKRNIGSFAVTAISVNHTVETVSYVIETGQGSMIFIGDTGPTEEIWKVANSIEDLKAIFVETSLPDEMNHIAEMTGHLTPAMLMKELFKLNNKNLDIYLYHMKDFYSKLITRQVAAMNQNRLHILEDGQTVRI</sequence>
<dbReference type="CDD" id="cd07735">
    <property type="entry name" value="class_II_PDE_MBL-fold"/>
    <property type="match status" value="1"/>
</dbReference>
<organism evidence="2 3">
    <name type="scientific">Syntrophus aciditrophicus (strain SB)</name>
    <dbReference type="NCBI Taxonomy" id="56780"/>
    <lineage>
        <taxon>Bacteria</taxon>
        <taxon>Pseudomonadati</taxon>
        <taxon>Thermodesulfobacteriota</taxon>
        <taxon>Syntrophia</taxon>
        <taxon>Syntrophales</taxon>
        <taxon>Syntrophaceae</taxon>
        <taxon>Syntrophus</taxon>
    </lineage>
</organism>
<gene>
    <name evidence="2" type="ORF">SYN_01605</name>
</gene>
<dbReference type="InParanoid" id="Q2LQC6"/>
<dbReference type="HOGENOM" id="CLU_1060731_0_0_7"/>